<protein>
    <submittedName>
        <fullName evidence="1">Uncharacterized protein</fullName>
    </submittedName>
</protein>
<reference evidence="1" key="1">
    <citation type="submission" date="2020-03" db="EMBL/GenBank/DDBJ databases">
        <title>Castanea mollissima Vanexum genome sequencing.</title>
        <authorList>
            <person name="Staton M."/>
        </authorList>
    </citation>
    <scope>NUCLEOTIDE SEQUENCE</scope>
    <source>
        <tissue evidence="1">Leaf</tissue>
    </source>
</reference>
<name>A0A8J4QS39_9ROSI</name>
<comment type="caution">
    <text evidence="1">The sequence shown here is derived from an EMBL/GenBank/DDBJ whole genome shotgun (WGS) entry which is preliminary data.</text>
</comment>
<evidence type="ECO:0000313" key="2">
    <source>
        <dbReference type="Proteomes" id="UP000737018"/>
    </source>
</evidence>
<dbReference type="EMBL" id="JRKL02004552">
    <property type="protein sequence ID" value="KAF3952314.1"/>
    <property type="molecule type" value="Genomic_DNA"/>
</dbReference>
<dbReference type="AlphaFoldDB" id="A0A8J4QS39"/>
<gene>
    <name evidence="1" type="ORF">CMV_022118</name>
</gene>
<proteinExistence type="predicted"/>
<dbReference type="Proteomes" id="UP000737018">
    <property type="component" value="Unassembled WGS sequence"/>
</dbReference>
<accession>A0A8J4QS39</accession>
<keyword evidence="2" id="KW-1185">Reference proteome</keyword>
<organism evidence="1 2">
    <name type="scientific">Castanea mollissima</name>
    <name type="common">Chinese chestnut</name>
    <dbReference type="NCBI Taxonomy" id="60419"/>
    <lineage>
        <taxon>Eukaryota</taxon>
        <taxon>Viridiplantae</taxon>
        <taxon>Streptophyta</taxon>
        <taxon>Embryophyta</taxon>
        <taxon>Tracheophyta</taxon>
        <taxon>Spermatophyta</taxon>
        <taxon>Magnoliopsida</taxon>
        <taxon>eudicotyledons</taxon>
        <taxon>Gunneridae</taxon>
        <taxon>Pentapetalae</taxon>
        <taxon>rosids</taxon>
        <taxon>fabids</taxon>
        <taxon>Fagales</taxon>
        <taxon>Fagaceae</taxon>
        <taxon>Castanea</taxon>
    </lineage>
</organism>
<sequence>MGNFLLIDSVSKKKKKSHSLYCITRASKRCGIKSYYKERNWSVAPEPLQLHSFSPQPQDLEFRHKARLYQALYQISASGVHLQRYLSKEDTNEQPQVQWVAEIF</sequence>
<evidence type="ECO:0000313" key="1">
    <source>
        <dbReference type="EMBL" id="KAF3952314.1"/>
    </source>
</evidence>